<evidence type="ECO:0000313" key="2">
    <source>
        <dbReference type="EMBL" id="RTE55245.1"/>
    </source>
</evidence>
<dbReference type="Proteomes" id="UP000267585">
    <property type="component" value="Unassembled WGS sequence"/>
</dbReference>
<sequence length="646" mass="73944">MKLTISLSILLLFTTGLISQTRHGPIASKNSDHSINELPLPTKAGTMFAPVVDIMPQLRGFHDYKKVREEMVFLKNLGFTRVYFVLCQPGYPAFSDPTISVMPTDKGTGNSTLASILALGDPNYIYMSEAKRLGMEAWAIIKPYESGTGFTIPHAAKAPLSRKQIETIGGQHIHFDNLISDNPNLRVKRKPQSETILNRLNEPIKSLEIAFSMDSFKQKVSYDKYFEFNGLKDSEFQVPKITLWYSKTNGKYIKYSGNIEVKSNIELREVRDANGFLIAEEPKRFLILTITNFSLPENYNYWAISLDHNKNLFTIPFSMIKAYTRSGEIPITTGIHSRSPMSPEEASKSPEERAWGLEKRPVKNKEALKLFMDWGFEFQFQGTGHWGDGWVSSPLYGIAKGKRNYMGGTPCEAYPEVREYWLEQVERAVEMGYDGIDFRLQNHSGMVSDYVNYGYNEPIVKRYKEKYDIDILKTAADPLKIMKIRGEYFLSFLEKAAETLHRSGKKMQIHLRHAHEQPRLLDDFNELGFWAMPKIALNWKKAVDLVDEVTIKDYYHGDYRPGMGDSIKTYAYDNGKRVWVHNYFTQGDGVEYDFLNSIEKDERVGGVLLYEVDGGILHTGFPDNRSIPNRDNINKLHTVLQQLGKN</sequence>
<comment type="caution">
    <text evidence="2">The sequence shown here is derived from an EMBL/GenBank/DDBJ whole genome shotgun (WGS) entry which is preliminary data.</text>
</comment>
<dbReference type="EMBL" id="RQPJ01000001">
    <property type="protein sequence ID" value="RTE55245.1"/>
    <property type="molecule type" value="Genomic_DNA"/>
</dbReference>
<accession>A0A430K859</accession>
<dbReference type="AlphaFoldDB" id="A0A430K859"/>
<dbReference type="OrthoDB" id="2495488at2"/>
<evidence type="ECO:0000313" key="3">
    <source>
        <dbReference type="Proteomes" id="UP000267585"/>
    </source>
</evidence>
<evidence type="ECO:0000256" key="1">
    <source>
        <dbReference type="SAM" id="MobiDB-lite"/>
    </source>
</evidence>
<dbReference type="RefSeq" id="WP_126160548.1">
    <property type="nucleotide sequence ID" value="NZ_RQPJ01000001.1"/>
</dbReference>
<reference evidence="2 3" key="1">
    <citation type="submission" date="2018-11" db="EMBL/GenBank/DDBJ databases">
        <title>Arenibacter aquaticus sp.nov., a marine bacterium isolated from surface seawater in the South China Sea.</title>
        <authorList>
            <person name="Guo J."/>
            <person name="Sun J."/>
        </authorList>
    </citation>
    <scope>NUCLEOTIDE SEQUENCE [LARGE SCALE GENOMIC DNA]</scope>
    <source>
        <strain evidence="2 3">GUO666</strain>
    </source>
</reference>
<keyword evidence="3" id="KW-1185">Reference proteome</keyword>
<gene>
    <name evidence="2" type="ORF">EHW67_01380</name>
</gene>
<organism evidence="2 3">
    <name type="scientific">Arenibacter aquaticus</name>
    <dbReference type="NCBI Taxonomy" id="2489054"/>
    <lineage>
        <taxon>Bacteria</taxon>
        <taxon>Pseudomonadati</taxon>
        <taxon>Bacteroidota</taxon>
        <taxon>Flavobacteriia</taxon>
        <taxon>Flavobacteriales</taxon>
        <taxon>Flavobacteriaceae</taxon>
        <taxon>Arenibacter</taxon>
    </lineage>
</organism>
<feature type="compositionally biased region" description="Basic and acidic residues" evidence="1">
    <location>
        <begin position="345"/>
        <end position="354"/>
    </location>
</feature>
<proteinExistence type="predicted"/>
<feature type="region of interest" description="Disordered" evidence="1">
    <location>
        <begin position="334"/>
        <end position="354"/>
    </location>
</feature>
<protein>
    <submittedName>
        <fullName evidence="2">Uncharacterized protein</fullName>
    </submittedName>
</protein>
<name>A0A430K859_9FLAO</name>